<comment type="caution">
    <text evidence="3">The sequence shown here is derived from an EMBL/GenBank/DDBJ whole genome shotgun (WGS) entry which is preliminary data.</text>
</comment>
<evidence type="ECO:0000313" key="3">
    <source>
        <dbReference type="EMBL" id="KAH7111181.1"/>
    </source>
</evidence>
<evidence type="ECO:0000313" key="4">
    <source>
        <dbReference type="Proteomes" id="UP000738349"/>
    </source>
</evidence>
<feature type="compositionally biased region" description="Polar residues" evidence="1">
    <location>
        <begin position="1"/>
        <end position="13"/>
    </location>
</feature>
<proteinExistence type="predicted"/>
<dbReference type="InterPro" id="IPR011990">
    <property type="entry name" value="TPR-like_helical_dom_sf"/>
</dbReference>
<feature type="region of interest" description="Disordered" evidence="1">
    <location>
        <begin position="1"/>
        <end position="21"/>
    </location>
</feature>
<evidence type="ECO:0000259" key="2">
    <source>
        <dbReference type="Pfam" id="PF12770"/>
    </source>
</evidence>
<dbReference type="Pfam" id="PF12770">
    <property type="entry name" value="CHAT"/>
    <property type="match status" value="1"/>
</dbReference>
<gene>
    <name evidence="3" type="ORF">EDB81DRAFT_367712</name>
</gene>
<sequence length="1044" mass="116123">MPPGSAHTTSHHQPVSDDTARMDQAPYVEEKSHNGLAYINSLSAVLNQRYETTGEVRDREKAIFASRLALFSQIGVGSIDIDSGIDPLCGLLEERFLETHVLADIDEAITWRRMAVGLDPTAKSEFWHADANNLSRALLDRYRSSKLPRDLEAAIGWALKAMESISADHENYGTISYQLAVTHQAKWERYENPKDLDEEIRWYRESVALEPTIPYLRHRENLLGVALCIRAEVSRSTRDMEESLRYLAATRDKTVPGSEEYIRSLNNIANAYETAADIDGISTGEAIKHALEAANLAVDMAQQQGYRNLDICFYNLANTRELEYRKIGSTEALHKAIDAARSCVEKTPPDNPRRQKNTAALGILLCRLYEQIGEPGDFHEAVGLLEEALGLIPTWSKSLTLPRTMHQLGLGYAKGYELEGNPGYLSSAIDYLTQAANHLSDDNPMTAGVLMHLFDLLVKRSAEPNLKAGDADDTKQAIQAARRALGVITTAPSIRIRAAYGAGRLMCAANSTPQSRAEATELLAQAVRLLPFLAPVHVATPEQQRRLETVDASRMTSDAVALALETGDSAMGLNLLETGRGVILGNLLQYRLDFSKLRDAHPTLADDVERLRKVIDECQESIEMSLPGVENGLKHGEHYRLRMAQVVDELGNTYERIRREPGFEDFMRPLSFSHRHFIREEGQYVIAINLSARRCDAIIMSSEGLSVVDLPDLSLAELTIREQEFRSAILGRRKNPDSCRRVLVELLRWIWWVCGKPLMASLGLLDATKRSSKPRVWWVLGGLLGRLPVHACGHYTILRAERSARNTMYDCVVSSYAPTIRALEYALERAVELSSSDDTSHSTLIVAVPHSEGRASLLEAEGEALEIQGFVQAALLQINPTFSEVVDALQDCEAAHFACHGISNANDLTKSYLRLRDFRDSPLSVGALLRRNPSKMHNCKFAYLSACETAYSANEHLADESLHLVSGFLMAGCPRVIGTLWEIPDDEARELARMFYSLLPRQTDGGLDVRTSAETLDSVINSLREDPRFAEDPLMWAPFIHAGV</sequence>
<dbReference type="SUPFAM" id="SSF81901">
    <property type="entry name" value="HCP-like"/>
    <property type="match status" value="2"/>
</dbReference>
<evidence type="ECO:0000256" key="1">
    <source>
        <dbReference type="SAM" id="MobiDB-lite"/>
    </source>
</evidence>
<protein>
    <submittedName>
        <fullName evidence="3">CHAT domain-containing protein</fullName>
    </submittedName>
</protein>
<dbReference type="EMBL" id="JAGMUV010000042">
    <property type="protein sequence ID" value="KAH7111181.1"/>
    <property type="molecule type" value="Genomic_DNA"/>
</dbReference>
<dbReference type="AlphaFoldDB" id="A0A9P9I7X8"/>
<accession>A0A9P9I7X8</accession>
<dbReference type="InterPro" id="IPR024983">
    <property type="entry name" value="CHAT_dom"/>
</dbReference>
<feature type="domain" description="CHAT" evidence="2">
    <location>
        <begin position="745"/>
        <end position="1043"/>
    </location>
</feature>
<dbReference type="OrthoDB" id="4587021at2759"/>
<keyword evidence="4" id="KW-1185">Reference proteome</keyword>
<organism evidence="3 4">
    <name type="scientific">Dactylonectria macrodidyma</name>
    <dbReference type="NCBI Taxonomy" id="307937"/>
    <lineage>
        <taxon>Eukaryota</taxon>
        <taxon>Fungi</taxon>
        <taxon>Dikarya</taxon>
        <taxon>Ascomycota</taxon>
        <taxon>Pezizomycotina</taxon>
        <taxon>Sordariomycetes</taxon>
        <taxon>Hypocreomycetidae</taxon>
        <taxon>Hypocreales</taxon>
        <taxon>Nectriaceae</taxon>
        <taxon>Dactylonectria</taxon>
    </lineage>
</organism>
<reference evidence="3" key="1">
    <citation type="journal article" date="2021" name="Nat. Commun.">
        <title>Genetic determinants of endophytism in the Arabidopsis root mycobiome.</title>
        <authorList>
            <person name="Mesny F."/>
            <person name="Miyauchi S."/>
            <person name="Thiergart T."/>
            <person name="Pickel B."/>
            <person name="Atanasova L."/>
            <person name="Karlsson M."/>
            <person name="Huettel B."/>
            <person name="Barry K.W."/>
            <person name="Haridas S."/>
            <person name="Chen C."/>
            <person name="Bauer D."/>
            <person name="Andreopoulos W."/>
            <person name="Pangilinan J."/>
            <person name="LaButti K."/>
            <person name="Riley R."/>
            <person name="Lipzen A."/>
            <person name="Clum A."/>
            <person name="Drula E."/>
            <person name="Henrissat B."/>
            <person name="Kohler A."/>
            <person name="Grigoriev I.V."/>
            <person name="Martin F.M."/>
            <person name="Hacquard S."/>
        </authorList>
    </citation>
    <scope>NUCLEOTIDE SEQUENCE</scope>
    <source>
        <strain evidence="3">MPI-CAGE-AT-0147</strain>
    </source>
</reference>
<name>A0A9P9I7X8_9HYPO</name>
<dbReference type="Proteomes" id="UP000738349">
    <property type="component" value="Unassembled WGS sequence"/>
</dbReference>
<dbReference type="Gene3D" id="1.25.40.10">
    <property type="entry name" value="Tetratricopeptide repeat domain"/>
    <property type="match status" value="2"/>
</dbReference>